<accession>A0ACC5R013</accession>
<evidence type="ECO:0000313" key="1">
    <source>
        <dbReference type="EMBL" id="MBK1865999.1"/>
    </source>
</evidence>
<dbReference type="Proteomes" id="UP000616151">
    <property type="component" value="Unassembled WGS sequence"/>
</dbReference>
<evidence type="ECO:0000313" key="2">
    <source>
        <dbReference type="Proteomes" id="UP000616151"/>
    </source>
</evidence>
<dbReference type="EMBL" id="JAENHL010000006">
    <property type="protein sequence ID" value="MBK1865999.1"/>
    <property type="molecule type" value="Genomic_DNA"/>
</dbReference>
<name>A0ACC5R013_9HYPH</name>
<keyword evidence="2" id="KW-1185">Reference proteome</keyword>
<organism evidence="1 2">
    <name type="scientific">Taklimakanibacter albus</name>
    <dbReference type="NCBI Taxonomy" id="2800327"/>
    <lineage>
        <taxon>Bacteria</taxon>
        <taxon>Pseudomonadati</taxon>
        <taxon>Pseudomonadota</taxon>
        <taxon>Alphaproteobacteria</taxon>
        <taxon>Hyphomicrobiales</taxon>
        <taxon>Aestuariivirgaceae</taxon>
        <taxon>Taklimakanibacter</taxon>
    </lineage>
</organism>
<sequence length="491" mass="53876">MIINPSARRIAIAVGYGVLCHSLFIMAVAAMIVMMFFGMSRSFGALIEPWHMIGNGLLLLQFPLAHSLLLTRAGNGVLRHLAPSGLGADLATTTYAAIASLQVLALFLLWSPSGTIWWQAEGPLLAILCSAYALAWLGLLKAISDAGLALQVGLLGWRSVAKGIKVTYPPMPRTGLFRYCRQPIYVAFAATLWTVPTWTPDQLTIASILTLYCVIGPLFKERRFRARFGDEFAAYRKHVPYWLPWTKMKQAPQRNDLSIYDTHAESWWTGETRWLRLLQNMVPARLAYFTPVVGDWRGKTVLDLGCGGGFMSEALAQRGAQVVGVDPSQPAIAIAQTHAEATGLVIDYRIGAGESLPVAESSVDIVLCVDVLEHVRDLDAVLDEVRRVLKPDGLFLFDTINRTWLAKVVVVTFGENVLRLLPKGTHDPALFIAPAELKARLEQRQFTVAPLVGFGPSGLNRRFDLTFGALPTTAITYIGHARRMTGPDSGP</sequence>
<proteinExistence type="predicted"/>
<reference evidence="1" key="1">
    <citation type="submission" date="2021-01" db="EMBL/GenBank/DDBJ databases">
        <authorList>
            <person name="Sun Q."/>
        </authorList>
    </citation>
    <scope>NUCLEOTIDE SEQUENCE</scope>
    <source>
        <strain evidence="1">YIM B02566</strain>
    </source>
</reference>
<protein>
    <submittedName>
        <fullName evidence="1">3-demethylubiquinone-9 3-O-methyltransferase</fullName>
    </submittedName>
</protein>
<gene>
    <name evidence="1" type="primary">ubiG</name>
    <name evidence="1" type="ORF">JHL16_06510</name>
</gene>
<comment type="caution">
    <text evidence="1">The sequence shown here is derived from an EMBL/GenBank/DDBJ whole genome shotgun (WGS) entry which is preliminary data.</text>
</comment>